<evidence type="ECO:0000313" key="1">
    <source>
        <dbReference type="EMBL" id="KAH0566427.1"/>
    </source>
</evidence>
<evidence type="ECO:0000313" key="2">
    <source>
        <dbReference type="Proteomes" id="UP000750711"/>
    </source>
</evidence>
<dbReference type="AlphaFoldDB" id="A0A9P8LJE1"/>
<name>A0A9P8LJE1_9PEZI</name>
<organism evidence="1 2">
    <name type="scientific">Trichoglossum hirsutum</name>
    <dbReference type="NCBI Taxonomy" id="265104"/>
    <lineage>
        <taxon>Eukaryota</taxon>
        <taxon>Fungi</taxon>
        <taxon>Dikarya</taxon>
        <taxon>Ascomycota</taxon>
        <taxon>Pezizomycotina</taxon>
        <taxon>Geoglossomycetes</taxon>
        <taxon>Geoglossales</taxon>
        <taxon>Geoglossaceae</taxon>
        <taxon>Trichoglossum</taxon>
    </lineage>
</organism>
<sequence length="92" mass="10459">MGYSKVSALVVPLALGLKKSPKVAENPLRRGYPLRLPGTPREKRNDVEMVTRDIVAIDEMVKPFEEGRCSLDERWLKWQEELAGISGSLWYS</sequence>
<comment type="caution">
    <text evidence="1">The sequence shown here is derived from an EMBL/GenBank/DDBJ whole genome shotgun (WGS) entry which is preliminary data.</text>
</comment>
<accession>A0A9P8LJE1</accession>
<dbReference type="Proteomes" id="UP000750711">
    <property type="component" value="Unassembled WGS sequence"/>
</dbReference>
<protein>
    <submittedName>
        <fullName evidence="1">Uncharacterized protein</fullName>
    </submittedName>
</protein>
<dbReference type="EMBL" id="JAGHQM010000009">
    <property type="protein sequence ID" value="KAH0566427.1"/>
    <property type="molecule type" value="Genomic_DNA"/>
</dbReference>
<gene>
    <name evidence="1" type="ORF">GP486_000175</name>
</gene>
<keyword evidence="2" id="KW-1185">Reference proteome</keyword>
<reference evidence="1" key="1">
    <citation type="submission" date="2021-03" db="EMBL/GenBank/DDBJ databases">
        <title>Comparative genomics and phylogenomic investigation of the class Geoglossomycetes provide insights into ecological specialization and systematics.</title>
        <authorList>
            <person name="Melie T."/>
            <person name="Pirro S."/>
            <person name="Miller A.N."/>
            <person name="Quandt A."/>
        </authorList>
    </citation>
    <scope>NUCLEOTIDE SEQUENCE</scope>
    <source>
        <strain evidence="1">CAQ_001_2017</strain>
    </source>
</reference>
<proteinExistence type="predicted"/>